<dbReference type="InterPro" id="IPR003583">
    <property type="entry name" value="Hlx-hairpin-Hlx_DNA-bd_motif"/>
</dbReference>
<dbReference type="PANTHER" id="PTHR21180:SF32">
    <property type="entry name" value="ENDONUCLEASE_EXONUCLEASE_PHOSPHATASE FAMILY DOMAIN-CONTAINING PROTEIN 1"/>
    <property type="match status" value="1"/>
</dbReference>
<evidence type="ECO:0000256" key="1">
    <source>
        <dbReference type="SAM" id="Phobius"/>
    </source>
</evidence>
<name>A0A2H5XFV7_9BACT</name>
<dbReference type="SUPFAM" id="SSF47781">
    <property type="entry name" value="RuvA domain 2-like"/>
    <property type="match status" value="1"/>
</dbReference>
<keyword evidence="1" id="KW-0472">Membrane</keyword>
<dbReference type="GO" id="GO:0015628">
    <property type="term" value="P:protein secretion by the type II secretion system"/>
    <property type="evidence" value="ECO:0007669"/>
    <property type="project" value="TreeGrafter"/>
</dbReference>
<dbReference type="Pfam" id="PF10531">
    <property type="entry name" value="SLBB"/>
    <property type="match status" value="1"/>
</dbReference>
<dbReference type="GO" id="GO:0003677">
    <property type="term" value="F:DNA binding"/>
    <property type="evidence" value="ECO:0007669"/>
    <property type="project" value="InterPro"/>
</dbReference>
<evidence type="ECO:0000259" key="2">
    <source>
        <dbReference type="SMART" id="SM00278"/>
    </source>
</evidence>
<dbReference type="InterPro" id="IPR010994">
    <property type="entry name" value="RuvA_2-like"/>
</dbReference>
<evidence type="ECO:0000313" key="4">
    <source>
        <dbReference type="Proteomes" id="UP000236173"/>
    </source>
</evidence>
<sequence>MVLWEHPIERYLALVSLSVIAVSLSAIAVKRWTEPPLVLQTLPSSADAERPLPRLKVHVKGAVAKPGVIALPLGSRVEDAVKLAQVRPDADLQALNLAAFLEDGQEVIVPSRQREGATVSPTGTLALTPLRSSLADKATPAGKKSVPPSVVHLNTATESDLIQLPGIGPALAKRILDYRRQIGGFKSIEQLLEVKGIGPKKLEQLRPYVRL</sequence>
<dbReference type="InterPro" id="IPR019554">
    <property type="entry name" value="Soluble_ligand-bd"/>
</dbReference>
<dbReference type="InterPro" id="IPR051675">
    <property type="entry name" value="Endo/Exo/Phosphatase_dom_1"/>
</dbReference>
<feature type="transmembrane region" description="Helical" evidence="1">
    <location>
        <begin position="12"/>
        <end position="29"/>
    </location>
</feature>
<keyword evidence="1" id="KW-0812">Transmembrane</keyword>
<organism evidence="3 4">
    <name type="scientific">Candidatus Fervidibacter japonicus</name>
    <dbReference type="NCBI Taxonomy" id="2035412"/>
    <lineage>
        <taxon>Bacteria</taxon>
        <taxon>Candidatus Fervidibacterota</taxon>
        <taxon>Candidatus Fervidibacter</taxon>
    </lineage>
</organism>
<evidence type="ECO:0000313" key="3">
    <source>
        <dbReference type="EMBL" id="GBD00074.1"/>
    </source>
</evidence>
<dbReference type="Pfam" id="PF12836">
    <property type="entry name" value="HHH_3"/>
    <property type="match status" value="1"/>
</dbReference>
<feature type="domain" description="Helix-hairpin-helix DNA-binding motif class 1" evidence="2">
    <location>
        <begin position="159"/>
        <end position="178"/>
    </location>
</feature>
<dbReference type="PANTHER" id="PTHR21180">
    <property type="entry name" value="ENDONUCLEASE/EXONUCLEASE/PHOSPHATASE FAMILY DOMAIN-CONTAINING PROTEIN 1"/>
    <property type="match status" value="1"/>
</dbReference>
<proteinExistence type="predicted"/>
<keyword evidence="1" id="KW-1133">Transmembrane helix</keyword>
<dbReference type="SMART" id="SM00278">
    <property type="entry name" value="HhH1"/>
    <property type="match status" value="2"/>
</dbReference>
<gene>
    <name evidence="3" type="primary">comEA_2</name>
    <name evidence="3" type="ORF">HRbin17_02610</name>
</gene>
<dbReference type="EMBL" id="BEHT01000050">
    <property type="protein sequence ID" value="GBD00074.1"/>
    <property type="molecule type" value="Genomic_DNA"/>
</dbReference>
<reference evidence="4" key="1">
    <citation type="submission" date="2017-09" db="EMBL/GenBank/DDBJ databases">
        <title>Metaegenomics of thermophilic ammonia-oxidizing enrichment culture.</title>
        <authorList>
            <person name="Kato S."/>
            <person name="Suzuki K."/>
        </authorList>
    </citation>
    <scope>NUCLEOTIDE SEQUENCE [LARGE SCALE GENOMIC DNA]</scope>
</reference>
<comment type="caution">
    <text evidence="3">The sequence shown here is derived from an EMBL/GenBank/DDBJ whole genome shotgun (WGS) entry which is preliminary data.</text>
</comment>
<protein>
    <submittedName>
        <fullName evidence="3">ComE operon protein 1</fullName>
    </submittedName>
</protein>
<dbReference type="GO" id="GO:0006281">
    <property type="term" value="P:DNA repair"/>
    <property type="evidence" value="ECO:0007669"/>
    <property type="project" value="InterPro"/>
</dbReference>
<accession>A0A2H5XFV7</accession>
<dbReference type="Proteomes" id="UP000236173">
    <property type="component" value="Unassembled WGS sequence"/>
</dbReference>
<dbReference type="AlphaFoldDB" id="A0A2H5XFV7"/>
<dbReference type="GO" id="GO:0015627">
    <property type="term" value="C:type II protein secretion system complex"/>
    <property type="evidence" value="ECO:0007669"/>
    <property type="project" value="TreeGrafter"/>
</dbReference>
<dbReference type="Gene3D" id="1.10.150.320">
    <property type="entry name" value="Photosystem II 12 kDa extrinsic protein"/>
    <property type="match status" value="1"/>
</dbReference>
<feature type="domain" description="Helix-hairpin-helix DNA-binding motif class 1" evidence="2">
    <location>
        <begin position="189"/>
        <end position="208"/>
    </location>
</feature>